<feature type="domain" description="C3H1-type" evidence="7">
    <location>
        <begin position="418"/>
        <end position="444"/>
    </location>
</feature>
<reference evidence="8" key="1">
    <citation type="journal article" date="2023" name="bioRxiv">
        <title>Scaffold-level genome assemblies of two parasitoid biocontrol wasps reveal the parthenogenesis mechanism and an associated novel virus.</title>
        <authorList>
            <person name="Inwood S."/>
            <person name="Skelly J."/>
            <person name="Guhlin J."/>
            <person name="Harrop T."/>
            <person name="Goldson S."/>
            <person name="Dearden P."/>
        </authorList>
    </citation>
    <scope>NUCLEOTIDE SEQUENCE</scope>
    <source>
        <strain evidence="8">Lincoln</strain>
        <tissue evidence="8">Whole body</tissue>
    </source>
</reference>
<evidence type="ECO:0000256" key="2">
    <source>
        <dbReference type="ARBA" id="ARBA00022737"/>
    </source>
</evidence>
<gene>
    <name evidence="8" type="ORF">PV327_007649</name>
</gene>
<dbReference type="SMART" id="SM00356">
    <property type="entry name" value="ZnF_C3H1"/>
    <property type="match status" value="5"/>
</dbReference>
<dbReference type="SUPFAM" id="SSF90229">
    <property type="entry name" value="CCCH zinc finger"/>
    <property type="match status" value="1"/>
</dbReference>
<dbReference type="GO" id="GO:0005634">
    <property type="term" value="C:nucleus"/>
    <property type="evidence" value="ECO:0007669"/>
    <property type="project" value="TreeGrafter"/>
</dbReference>
<feature type="zinc finger region" description="C3H1-type" evidence="5">
    <location>
        <begin position="473"/>
        <end position="495"/>
    </location>
</feature>
<dbReference type="Proteomes" id="UP001168972">
    <property type="component" value="Unassembled WGS sequence"/>
</dbReference>
<feature type="domain" description="C3H1-type" evidence="7">
    <location>
        <begin position="445"/>
        <end position="472"/>
    </location>
</feature>
<evidence type="ECO:0000256" key="5">
    <source>
        <dbReference type="PROSITE-ProRule" id="PRU00723"/>
    </source>
</evidence>
<dbReference type="AlphaFoldDB" id="A0AA39FZM4"/>
<evidence type="ECO:0000313" key="8">
    <source>
        <dbReference type="EMBL" id="KAK0178799.1"/>
    </source>
</evidence>
<accession>A0AA39FZM4</accession>
<evidence type="ECO:0000259" key="7">
    <source>
        <dbReference type="PROSITE" id="PS50103"/>
    </source>
</evidence>
<keyword evidence="2" id="KW-0677">Repeat</keyword>
<dbReference type="Gene3D" id="4.10.1000.10">
    <property type="entry name" value="Zinc finger, CCCH-type"/>
    <property type="match status" value="2"/>
</dbReference>
<dbReference type="InterPro" id="IPR036855">
    <property type="entry name" value="Znf_CCCH_sf"/>
</dbReference>
<organism evidence="8 9">
    <name type="scientific">Microctonus hyperodae</name>
    <name type="common">Parasitoid wasp</name>
    <dbReference type="NCBI Taxonomy" id="165561"/>
    <lineage>
        <taxon>Eukaryota</taxon>
        <taxon>Metazoa</taxon>
        <taxon>Ecdysozoa</taxon>
        <taxon>Arthropoda</taxon>
        <taxon>Hexapoda</taxon>
        <taxon>Insecta</taxon>
        <taxon>Pterygota</taxon>
        <taxon>Neoptera</taxon>
        <taxon>Endopterygota</taxon>
        <taxon>Hymenoptera</taxon>
        <taxon>Apocrita</taxon>
        <taxon>Ichneumonoidea</taxon>
        <taxon>Braconidae</taxon>
        <taxon>Euphorinae</taxon>
        <taxon>Microctonus</taxon>
    </lineage>
</organism>
<protein>
    <recommendedName>
        <fullName evidence="7">C3H1-type domain-containing protein</fullName>
    </recommendedName>
</protein>
<proteinExistence type="predicted"/>
<sequence length="617" mass="70157">MDQNINLYSQWTENHHVKPSNIHVNPMFNEPLKSVIHINPKVQLNMAIHVNPKMVNSLSTCDLQQVRQKVEMKQPIPETPIATNSFNVQKSVYVNPKFMKKLTTKVPDIVKKEQIQLPVSQPQILNKSTSLVKTKNILINKNSSANKKYSPSNFVSLSKSKLVRIRPEIKSTPINSKISPKMQKSTKIIDSNRLKKFTTISSTKLIANKSKNLSQTNLTNNRYKIDRTKVQKIKTNKIRISQSKIVTRRTTISRSNTASRANKNLIKIDGVLYKSSKSQLVKSANSNRTSDQRKKNNITGNTLKQLKTPRSSGKLSKLKNLITKTSINRSQVSNSIHRTNYKHLLSTRAKQKSIQILRHKMTKNNQPCLLFQRFGYCAKHTAGTCPKVHDKKQVALCKNFLQGKCLLDNCPLSHDVGPEKMPTCKYFLDGCCIRDPCPYLHVKFSSSTPICKSFLQGYCAKGNKCKERHTNICPEFEKTGKCTKGKNCPYPHKSTLSARRRSSQNSKTSRIFNKQVICNKKSEAPSTSTSREEVKKRYYDEDESSLENLSSKRMKILDKIKLMKAVHSNSEFQNSPLSDSTDNIQNTQQQSEDHSQPSQNVQYKRPPIGPCPAYIPI</sequence>
<feature type="region of interest" description="Disordered" evidence="6">
    <location>
        <begin position="571"/>
        <end position="617"/>
    </location>
</feature>
<feature type="domain" description="C3H1-type" evidence="7">
    <location>
        <begin position="473"/>
        <end position="495"/>
    </location>
</feature>
<dbReference type="PANTHER" id="PTHR46156">
    <property type="entry name" value="CCCH ZINGC FINGER"/>
    <property type="match status" value="1"/>
</dbReference>
<feature type="compositionally biased region" description="Pro residues" evidence="6">
    <location>
        <begin position="607"/>
        <end position="617"/>
    </location>
</feature>
<evidence type="ECO:0000256" key="6">
    <source>
        <dbReference type="SAM" id="MobiDB-lite"/>
    </source>
</evidence>
<keyword evidence="1 5" id="KW-0479">Metal-binding</keyword>
<reference evidence="8" key="2">
    <citation type="submission" date="2023-03" db="EMBL/GenBank/DDBJ databases">
        <authorList>
            <person name="Inwood S.N."/>
            <person name="Skelly J.G."/>
            <person name="Guhlin J."/>
            <person name="Harrop T.W.R."/>
            <person name="Goldson S.G."/>
            <person name="Dearden P.K."/>
        </authorList>
    </citation>
    <scope>NUCLEOTIDE SEQUENCE</scope>
    <source>
        <strain evidence="8">Lincoln</strain>
        <tissue evidence="8">Whole body</tissue>
    </source>
</reference>
<dbReference type="InterPro" id="IPR000571">
    <property type="entry name" value="Znf_CCCH"/>
</dbReference>
<feature type="domain" description="C3H1-type" evidence="7">
    <location>
        <begin position="391"/>
        <end position="417"/>
    </location>
</feature>
<comment type="caution">
    <text evidence="8">The sequence shown here is derived from an EMBL/GenBank/DDBJ whole genome shotgun (WGS) entry which is preliminary data.</text>
</comment>
<feature type="zinc finger region" description="C3H1-type" evidence="5">
    <location>
        <begin position="418"/>
        <end position="444"/>
    </location>
</feature>
<dbReference type="GO" id="GO:0008270">
    <property type="term" value="F:zinc ion binding"/>
    <property type="evidence" value="ECO:0007669"/>
    <property type="project" value="UniProtKB-KW"/>
</dbReference>
<dbReference type="FunFam" id="4.10.1000.10:FF:000022">
    <property type="entry name" value="Zinc finger CCCH domain-containing protein 7"/>
    <property type="match status" value="1"/>
</dbReference>
<keyword evidence="4 5" id="KW-0862">Zinc</keyword>
<evidence type="ECO:0000313" key="9">
    <source>
        <dbReference type="Proteomes" id="UP001168972"/>
    </source>
</evidence>
<feature type="zinc finger region" description="C3H1-type" evidence="5">
    <location>
        <begin position="445"/>
        <end position="472"/>
    </location>
</feature>
<keyword evidence="9" id="KW-1185">Reference proteome</keyword>
<dbReference type="PROSITE" id="PS50103">
    <property type="entry name" value="ZF_C3H1"/>
    <property type="match status" value="4"/>
</dbReference>
<dbReference type="PANTHER" id="PTHR46156:SF1">
    <property type="entry name" value="ZINC FINGER CCCH DOMAIN-CONTAINING PROTEIN 3"/>
    <property type="match status" value="1"/>
</dbReference>
<evidence type="ECO:0000256" key="3">
    <source>
        <dbReference type="ARBA" id="ARBA00022771"/>
    </source>
</evidence>
<feature type="region of interest" description="Disordered" evidence="6">
    <location>
        <begin position="521"/>
        <end position="545"/>
    </location>
</feature>
<evidence type="ECO:0000256" key="4">
    <source>
        <dbReference type="ARBA" id="ARBA00022833"/>
    </source>
</evidence>
<keyword evidence="3 5" id="KW-0863">Zinc-finger</keyword>
<feature type="compositionally biased region" description="Polar residues" evidence="6">
    <location>
        <begin position="571"/>
        <end position="602"/>
    </location>
</feature>
<feature type="region of interest" description="Disordered" evidence="6">
    <location>
        <begin position="282"/>
        <end position="311"/>
    </location>
</feature>
<evidence type="ECO:0000256" key="1">
    <source>
        <dbReference type="ARBA" id="ARBA00022723"/>
    </source>
</evidence>
<feature type="compositionally biased region" description="Polar residues" evidence="6">
    <location>
        <begin position="297"/>
        <end position="311"/>
    </location>
</feature>
<feature type="compositionally biased region" description="Basic and acidic residues" evidence="6">
    <location>
        <begin position="530"/>
        <end position="539"/>
    </location>
</feature>
<name>A0AA39FZM4_MICHY</name>
<dbReference type="EMBL" id="JAQQBR010000004">
    <property type="protein sequence ID" value="KAK0178799.1"/>
    <property type="molecule type" value="Genomic_DNA"/>
</dbReference>
<feature type="zinc finger region" description="C3H1-type" evidence="5">
    <location>
        <begin position="391"/>
        <end position="417"/>
    </location>
</feature>